<gene>
    <name evidence="2" type="ORF">Pro02_16010</name>
</gene>
<keyword evidence="3" id="KW-1185">Reference proteome</keyword>
<dbReference type="GO" id="GO:0051920">
    <property type="term" value="F:peroxiredoxin activity"/>
    <property type="evidence" value="ECO:0007669"/>
    <property type="project" value="InterPro"/>
</dbReference>
<dbReference type="PANTHER" id="PTHR34846">
    <property type="entry name" value="4-CARBOXYMUCONOLACTONE DECARBOXYLASE FAMILY PROTEIN (AFU_ORTHOLOGUE AFUA_6G11590)"/>
    <property type="match status" value="1"/>
</dbReference>
<evidence type="ECO:0000313" key="2">
    <source>
        <dbReference type="EMBL" id="GIH83193.1"/>
    </source>
</evidence>
<dbReference type="InterPro" id="IPR003779">
    <property type="entry name" value="CMD-like"/>
</dbReference>
<reference evidence="2" key="1">
    <citation type="submission" date="2021-01" db="EMBL/GenBank/DDBJ databases">
        <title>Whole genome shotgun sequence of Planobispora rosea NBRC 15558.</title>
        <authorList>
            <person name="Komaki H."/>
            <person name="Tamura T."/>
        </authorList>
    </citation>
    <scope>NUCLEOTIDE SEQUENCE</scope>
    <source>
        <strain evidence="2">NBRC 15558</strain>
    </source>
</reference>
<dbReference type="PANTHER" id="PTHR34846:SF5">
    <property type="entry name" value="CARBOXYMUCONOLACTONE DECARBOXYLASE-LIKE DOMAIN-CONTAINING PROTEIN"/>
    <property type="match status" value="1"/>
</dbReference>
<comment type="caution">
    <text evidence="2">The sequence shown here is derived from an EMBL/GenBank/DDBJ whole genome shotgun (WGS) entry which is preliminary data.</text>
</comment>
<dbReference type="Gene3D" id="1.20.1290.10">
    <property type="entry name" value="AhpD-like"/>
    <property type="match status" value="1"/>
</dbReference>
<evidence type="ECO:0000313" key="3">
    <source>
        <dbReference type="Proteomes" id="UP000655044"/>
    </source>
</evidence>
<dbReference type="Proteomes" id="UP000655044">
    <property type="component" value="Unassembled WGS sequence"/>
</dbReference>
<organism evidence="2 3">
    <name type="scientific">Planobispora rosea</name>
    <dbReference type="NCBI Taxonomy" id="35762"/>
    <lineage>
        <taxon>Bacteria</taxon>
        <taxon>Bacillati</taxon>
        <taxon>Actinomycetota</taxon>
        <taxon>Actinomycetes</taxon>
        <taxon>Streptosporangiales</taxon>
        <taxon>Streptosporangiaceae</taxon>
        <taxon>Planobispora</taxon>
    </lineage>
</organism>
<name>A0A8J3WBQ2_PLARO</name>
<dbReference type="Pfam" id="PF02627">
    <property type="entry name" value="CMD"/>
    <property type="match status" value="1"/>
</dbReference>
<sequence>MNPRVEPLPPGEWDPFLTRVVEGTGPYHVFTTLARHPALFQAWIGFGAALLYGMLPARDRELAVLRTAHHRGSAYEWAQHVRLAREAGLTDAEIEAVRGTGTVGAEVGDGTVGAEVGDGTAVPEVRETGGGHRWDPADRLVLDVADELHARGDLTDATWRALCDRYDEPGRIEIVMLVAHYDMLAVVLNTLRVPVEGPGLIP</sequence>
<proteinExistence type="predicted"/>
<accession>A0A8J3WBQ2</accession>
<protein>
    <submittedName>
        <fullName evidence="2">Carboxymuconolactone decarboxylase</fullName>
    </submittedName>
</protein>
<feature type="domain" description="Carboxymuconolactone decarboxylase-like" evidence="1">
    <location>
        <begin position="37"/>
        <end position="99"/>
    </location>
</feature>
<dbReference type="InterPro" id="IPR029032">
    <property type="entry name" value="AhpD-like"/>
</dbReference>
<dbReference type="EMBL" id="BOOI01000012">
    <property type="protein sequence ID" value="GIH83193.1"/>
    <property type="molecule type" value="Genomic_DNA"/>
</dbReference>
<dbReference type="AlphaFoldDB" id="A0A8J3WBQ2"/>
<evidence type="ECO:0000259" key="1">
    <source>
        <dbReference type="Pfam" id="PF02627"/>
    </source>
</evidence>
<dbReference type="SUPFAM" id="SSF69118">
    <property type="entry name" value="AhpD-like"/>
    <property type="match status" value="1"/>
</dbReference>
<dbReference type="RefSeq" id="WP_189242349.1">
    <property type="nucleotide sequence ID" value="NZ_BMQP01000013.1"/>
</dbReference>